<sequence>MWHTISQSATCIDAFSLKRRIAHKSTHWPSEVYEYLNSDKYIQKVVSHADLLWQRMKDQRDNDFRITMMVGYLKLYQLSRPVLNGYDCLLVDEAQDCTPAASDILLRQSCAKILVGDPHQQIYAFRGARNALQEVTSTHTFYLTQSFRFGPEIAYVASCVLDVLKGVRNKTLVGGAKRGSVLGEKCGQLCVITRCNYTLFNEAVNVCCANNNTKGLQGLALDRVLDIHKLFTAGTNKRE</sequence>
<evidence type="ECO:0000313" key="7">
    <source>
        <dbReference type="Proteomes" id="UP001163046"/>
    </source>
</evidence>
<accession>A0A9W9YV28</accession>
<dbReference type="EMBL" id="MU826875">
    <property type="protein sequence ID" value="KAJ7370010.1"/>
    <property type="molecule type" value="Genomic_DNA"/>
</dbReference>
<evidence type="ECO:0000256" key="3">
    <source>
        <dbReference type="ARBA" id="ARBA00022806"/>
    </source>
</evidence>
<comment type="caution">
    <text evidence="6">The sequence shown here is derived from an EMBL/GenBank/DDBJ whole genome shotgun (WGS) entry which is preliminary data.</text>
</comment>
<keyword evidence="2 6" id="KW-0378">Hydrolase</keyword>
<dbReference type="Gene3D" id="3.40.50.300">
    <property type="entry name" value="P-loop containing nucleotide triphosphate hydrolases"/>
    <property type="match status" value="1"/>
</dbReference>
<evidence type="ECO:0000256" key="2">
    <source>
        <dbReference type="ARBA" id="ARBA00022801"/>
    </source>
</evidence>
<dbReference type="AlphaFoldDB" id="A0A9W9YV28"/>
<dbReference type="GO" id="GO:0043138">
    <property type="term" value="F:3'-5' DNA helicase activity"/>
    <property type="evidence" value="ECO:0007669"/>
    <property type="project" value="TreeGrafter"/>
</dbReference>
<dbReference type="GO" id="GO:0003677">
    <property type="term" value="F:DNA binding"/>
    <property type="evidence" value="ECO:0007669"/>
    <property type="project" value="InterPro"/>
</dbReference>
<dbReference type="SUPFAM" id="SSF52540">
    <property type="entry name" value="P-loop containing nucleoside triphosphate hydrolases"/>
    <property type="match status" value="1"/>
</dbReference>
<dbReference type="InterPro" id="IPR014016">
    <property type="entry name" value="UvrD-like_ATP-bd"/>
</dbReference>
<name>A0A9W9YV28_9CNID</name>
<evidence type="ECO:0000256" key="4">
    <source>
        <dbReference type="ARBA" id="ARBA00022840"/>
    </source>
</evidence>
<gene>
    <name evidence="6" type="primary">FBXO18_4</name>
    <name evidence="6" type="ORF">OS493_034742</name>
</gene>
<feature type="domain" description="UvrD-like helicase ATP-binding" evidence="5">
    <location>
        <begin position="30"/>
        <end position="130"/>
    </location>
</feature>
<protein>
    <submittedName>
        <fullName evidence="6">F-box DNA helicase 1</fullName>
        <ecNumber evidence="6">3.6.4.12</ecNumber>
    </submittedName>
</protein>
<evidence type="ECO:0000259" key="5">
    <source>
        <dbReference type="Pfam" id="PF00580"/>
    </source>
</evidence>
<dbReference type="InterPro" id="IPR000212">
    <property type="entry name" value="DNA_helicase_UvrD/REP"/>
</dbReference>
<dbReference type="EC" id="3.6.4.12" evidence="6"/>
<keyword evidence="3 6" id="KW-0347">Helicase</keyword>
<keyword evidence="7" id="KW-1185">Reference proteome</keyword>
<reference evidence="6" key="1">
    <citation type="submission" date="2023-01" db="EMBL/GenBank/DDBJ databases">
        <title>Genome assembly of the deep-sea coral Lophelia pertusa.</title>
        <authorList>
            <person name="Herrera S."/>
            <person name="Cordes E."/>
        </authorList>
    </citation>
    <scope>NUCLEOTIDE SEQUENCE</scope>
    <source>
        <strain evidence="6">USNM1676648</strain>
        <tissue evidence="6">Polyp</tissue>
    </source>
</reference>
<keyword evidence="4" id="KW-0067">ATP-binding</keyword>
<proteinExistence type="predicted"/>
<dbReference type="InterPro" id="IPR027417">
    <property type="entry name" value="P-loop_NTPase"/>
</dbReference>
<dbReference type="PANTHER" id="PTHR11070:SF30">
    <property type="entry name" value="F-BOX DNA HELICASE 1"/>
    <property type="match status" value="1"/>
</dbReference>
<dbReference type="GO" id="GO:0000724">
    <property type="term" value="P:double-strand break repair via homologous recombination"/>
    <property type="evidence" value="ECO:0007669"/>
    <property type="project" value="TreeGrafter"/>
</dbReference>
<dbReference type="GO" id="GO:0016787">
    <property type="term" value="F:hydrolase activity"/>
    <property type="evidence" value="ECO:0007669"/>
    <property type="project" value="UniProtKB-KW"/>
</dbReference>
<dbReference type="Pfam" id="PF00580">
    <property type="entry name" value="UvrD-helicase"/>
    <property type="match status" value="1"/>
</dbReference>
<keyword evidence="1" id="KW-0547">Nucleotide-binding</keyword>
<dbReference type="OrthoDB" id="5969502at2759"/>
<dbReference type="Proteomes" id="UP001163046">
    <property type="component" value="Unassembled WGS sequence"/>
</dbReference>
<organism evidence="6 7">
    <name type="scientific">Desmophyllum pertusum</name>
    <dbReference type="NCBI Taxonomy" id="174260"/>
    <lineage>
        <taxon>Eukaryota</taxon>
        <taxon>Metazoa</taxon>
        <taxon>Cnidaria</taxon>
        <taxon>Anthozoa</taxon>
        <taxon>Hexacorallia</taxon>
        <taxon>Scleractinia</taxon>
        <taxon>Caryophylliina</taxon>
        <taxon>Caryophylliidae</taxon>
        <taxon>Desmophyllum</taxon>
    </lineage>
</organism>
<dbReference type="GO" id="GO:0005524">
    <property type="term" value="F:ATP binding"/>
    <property type="evidence" value="ECO:0007669"/>
    <property type="project" value="UniProtKB-KW"/>
</dbReference>
<evidence type="ECO:0000256" key="1">
    <source>
        <dbReference type="ARBA" id="ARBA00022741"/>
    </source>
</evidence>
<dbReference type="GO" id="GO:0005634">
    <property type="term" value="C:nucleus"/>
    <property type="evidence" value="ECO:0007669"/>
    <property type="project" value="TreeGrafter"/>
</dbReference>
<evidence type="ECO:0000313" key="6">
    <source>
        <dbReference type="EMBL" id="KAJ7370010.1"/>
    </source>
</evidence>
<dbReference type="GO" id="GO:0031297">
    <property type="term" value="P:replication fork processing"/>
    <property type="evidence" value="ECO:0007669"/>
    <property type="project" value="TreeGrafter"/>
</dbReference>
<dbReference type="PANTHER" id="PTHR11070">
    <property type="entry name" value="UVRD / RECB / PCRA DNA HELICASE FAMILY MEMBER"/>
    <property type="match status" value="1"/>
</dbReference>